<dbReference type="PANTHER" id="PTHR21060:SF15">
    <property type="entry name" value="ACETATE KINASE-RELATED"/>
    <property type="match status" value="1"/>
</dbReference>
<dbReference type="PROSITE" id="PS01075">
    <property type="entry name" value="ACETATE_KINASE_1"/>
    <property type="match status" value="1"/>
</dbReference>
<dbReference type="AlphaFoldDB" id="A0A841HXS2"/>
<evidence type="ECO:0000256" key="7">
    <source>
        <dbReference type="RuleBase" id="RU003835"/>
    </source>
</evidence>
<feature type="binding site" evidence="6">
    <location>
        <begin position="194"/>
        <end position="198"/>
    </location>
    <ligand>
        <name>ATP</name>
        <dbReference type="ChEBI" id="CHEBI:30616"/>
    </ligand>
</feature>
<comment type="pathway">
    <text evidence="6">Metabolic intermediate biosynthesis; acetyl-CoA biosynthesis; acetyl-CoA from acetate: step 1/2.</text>
</comment>
<dbReference type="InterPro" id="IPR000890">
    <property type="entry name" value="Aliphatic_acid_kin_short-chain"/>
</dbReference>
<dbReference type="GO" id="GO:0005524">
    <property type="term" value="F:ATP binding"/>
    <property type="evidence" value="ECO:0007669"/>
    <property type="project" value="UniProtKB-KW"/>
</dbReference>
<gene>
    <name evidence="6" type="primary">ackA</name>
    <name evidence="8" type="ORF">HNR42_000144</name>
</gene>
<dbReference type="HAMAP" id="MF_00020">
    <property type="entry name" value="Acetate_kinase"/>
    <property type="match status" value="1"/>
</dbReference>
<dbReference type="Gene3D" id="3.30.420.40">
    <property type="match status" value="2"/>
</dbReference>
<keyword evidence="2 6" id="KW-0808">Transferase</keyword>
<dbReference type="CDD" id="cd24010">
    <property type="entry name" value="ASKHA_NBD_AcK_PK"/>
    <property type="match status" value="1"/>
</dbReference>
<comment type="similarity">
    <text evidence="1 6 7">Belongs to the acetokinase family.</text>
</comment>
<comment type="subcellular location">
    <subcellularLocation>
        <location evidence="6">Cytoplasm</location>
    </subcellularLocation>
</comment>
<dbReference type="UniPathway" id="UPA00340">
    <property type="reaction ID" value="UER00458"/>
</dbReference>
<keyword evidence="4 6" id="KW-0418">Kinase</keyword>
<feature type="binding site" evidence="6">
    <location>
        <position position="367"/>
    </location>
    <ligand>
        <name>Mg(2+)</name>
        <dbReference type="ChEBI" id="CHEBI:18420"/>
    </ligand>
</feature>
<evidence type="ECO:0000256" key="6">
    <source>
        <dbReference type="HAMAP-Rule" id="MF_00020"/>
    </source>
</evidence>
<comment type="catalytic activity">
    <reaction evidence="6">
        <text>acetate + ATP = acetyl phosphate + ADP</text>
        <dbReference type="Rhea" id="RHEA:11352"/>
        <dbReference type="ChEBI" id="CHEBI:22191"/>
        <dbReference type="ChEBI" id="CHEBI:30089"/>
        <dbReference type="ChEBI" id="CHEBI:30616"/>
        <dbReference type="ChEBI" id="CHEBI:456216"/>
        <dbReference type="EC" id="2.7.2.1"/>
    </reaction>
</comment>
<dbReference type="PANTHER" id="PTHR21060">
    <property type="entry name" value="ACETATE KINASE"/>
    <property type="match status" value="1"/>
</dbReference>
<keyword evidence="3 6" id="KW-0547">Nucleotide-binding</keyword>
<feature type="binding site" evidence="6">
    <location>
        <position position="14"/>
    </location>
    <ligand>
        <name>ATP</name>
        <dbReference type="ChEBI" id="CHEBI:30616"/>
    </ligand>
</feature>
<comment type="caution">
    <text evidence="8">The sequence shown here is derived from an EMBL/GenBank/DDBJ whole genome shotgun (WGS) entry which is preliminary data.</text>
</comment>
<protein>
    <recommendedName>
        <fullName evidence="6">Acetate kinase</fullName>
        <ecNumber evidence="6">2.7.2.1</ecNumber>
    </recommendedName>
    <alternativeName>
        <fullName evidence="6">Acetokinase</fullName>
    </alternativeName>
</protein>
<keyword evidence="6" id="KW-0460">Magnesium</keyword>
<evidence type="ECO:0000313" key="8">
    <source>
        <dbReference type="EMBL" id="MBB6096732.1"/>
    </source>
</evidence>
<reference evidence="8 9" key="1">
    <citation type="submission" date="2020-08" db="EMBL/GenBank/DDBJ databases">
        <title>Genomic Encyclopedia of Type Strains, Phase IV (KMG-IV): sequencing the most valuable type-strain genomes for metagenomic binning, comparative biology and taxonomic classification.</title>
        <authorList>
            <person name="Goeker M."/>
        </authorList>
    </citation>
    <scope>NUCLEOTIDE SEQUENCE [LARGE SCALE GENOMIC DNA]</scope>
    <source>
        <strain evidence="8 9">DSM 21458</strain>
    </source>
</reference>
<evidence type="ECO:0000256" key="4">
    <source>
        <dbReference type="ARBA" id="ARBA00022777"/>
    </source>
</evidence>
<evidence type="ECO:0000313" key="9">
    <source>
        <dbReference type="Proteomes" id="UP000569951"/>
    </source>
</evidence>
<dbReference type="InterPro" id="IPR004372">
    <property type="entry name" value="Ac/propionate_kinase"/>
</dbReference>
<evidence type="ECO:0000256" key="2">
    <source>
        <dbReference type="ARBA" id="ARBA00022679"/>
    </source>
</evidence>
<dbReference type="GO" id="GO:0005737">
    <property type="term" value="C:cytoplasm"/>
    <property type="evidence" value="ECO:0007669"/>
    <property type="project" value="UniProtKB-SubCell"/>
</dbReference>
<dbReference type="GO" id="GO:0006083">
    <property type="term" value="P:acetate metabolic process"/>
    <property type="evidence" value="ECO:0007669"/>
    <property type="project" value="TreeGrafter"/>
</dbReference>
<comment type="cofactor">
    <cofactor evidence="6">
        <name>Mg(2+)</name>
        <dbReference type="ChEBI" id="CHEBI:18420"/>
    </cofactor>
    <cofactor evidence="6">
        <name>Mn(2+)</name>
        <dbReference type="ChEBI" id="CHEBI:29035"/>
    </cofactor>
    <text evidence="6">Mg(2+). Can also accept Mn(2+).</text>
</comment>
<comment type="subunit">
    <text evidence="6">Homodimer.</text>
</comment>
<keyword evidence="6" id="KW-0479">Metal-binding</keyword>
<dbReference type="Proteomes" id="UP000569951">
    <property type="component" value="Unassembled WGS sequence"/>
</dbReference>
<dbReference type="RefSeq" id="WP_183983489.1">
    <property type="nucleotide sequence ID" value="NZ_JACHHG010000001.1"/>
</dbReference>
<accession>A0A841HXS2</accession>
<feature type="binding site" evidence="6">
    <location>
        <position position="7"/>
    </location>
    <ligand>
        <name>Mg(2+)</name>
        <dbReference type="ChEBI" id="CHEBI:18420"/>
    </ligand>
</feature>
<keyword evidence="5 6" id="KW-0067">ATP-binding</keyword>
<dbReference type="InterPro" id="IPR023865">
    <property type="entry name" value="Aliphatic_acid_kinase_CS"/>
</dbReference>
<dbReference type="PIRSF" id="PIRSF000722">
    <property type="entry name" value="Acetate_prop_kin"/>
    <property type="match status" value="1"/>
</dbReference>
<dbReference type="PRINTS" id="PR00471">
    <property type="entry name" value="ACETATEKNASE"/>
</dbReference>
<keyword evidence="9" id="KW-1185">Reference proteome</keyword>
<dbReference type="GO" id="GO:0008776">
    <property type="term" value="F:acetate kinase activity"/>
    <property type="evidence" value="ECO:0007669"/>
    <property type="project" value="UniProtKB-UniRule"/>
</dbReference>
<sequence length="381" mass="40889">MNILVINCGSSSLKFQITNPETGETHHRGIVERVGNAAATLTLDGRSESVTAPDHTAAMRQLAARLPLESIAAVGHRVVHGGERFRTPVRIGPEVMRTLQEMAHLAPLHNPANIQGIRAAAEVLPGLPMVAVFDTAFHATLPERAYLYAIESRFYTEHGIRRYGFHGTSHEYVTGQLAQRLGQPLEDLRVISLHLGNGASAAAVKFGRSVDTSMGFTPLEGLVMGTRSGDLDPAVALWIAERGGVEHARELLNKRSGLLGLSGVSNDLRDLRRAAGEGNRWAQRALEVMSYRLTKTVGAYAAAMGGLNAVVFTGGVGENDADTRAEALAGLEFLGIELDAQRNASRGEARISADSSRVAVWVIPTDEELLIARKTLEVLSA</sequence>
<feature type="site" description="Transition state stabilizer" evidence="6">
    <location>
        <position position="166"/>
    </location>
</feature>
<feature type="binding site" evidence="6">
    <location>
        <begin position="315"/>
        <end position="319"/>
    </location>
    <ligand>
        <name>ATP</name>
        <dbReference type="ChEBI" id="CHEBI:30616"/>
    </ligand>
</feature>
<dbReference type="InterPro" id="IPR043129">
    <property type="entry name" value="ATPase_NBD"/>
</dbReference>
<dbReference type="Pfam" id="PF00871">
    <property type="entry name" value="Acetate_kinase"/>
    <property type="match status" value="1"/>
</dbReference>
<feature type="binding site" evidence="6">
    <location>
        <begin position="267"/>
        <end position="269"/>
    </location>
    <ligand>
        <name>ATP</name>
        <dbReference type="ChEBI" id="CHEBI:30616"/>
    </ligand>
</feature>
<keyword evidence="6" id="KW-0963">Cytoplasm</keyword>
<dbReference type="SUPFAM" id="SSF53067">
    <property type="entry name" value="Actin-like ATPase domain"/>
    <property type="match status" value="2"/>
</dbReference>
<organism evidence="8 9">
    <name type="scientific">Deinobacterium chartae</name>
    <dbReference type="NCBI Taxonomy" id="521158"/>
    <lineage>
        <taxon>Bacteria</taxon>
        <taxon>Thermotogati</taxon>
        <taxon>Deinococcota</taxon>
        <taxon>Deinococci</taxon>
        <taxon>Deinococcales</taxon>
        <taxon>Deinococcaceae</taxon>
        <taxon>Deinobacterium</taxon>
    </lineage>
</organism>
<evidence type="ECO:0000256" key="1">
    <source>
        <dbReference type="ARBA" id="ARBA00008748"/>
    </source>
</evidence>
<name>A0A841HXS2_9DEIO</name>
<proteinExistence type="inferred from homology"/>
<feature type="active site" description="Proton donor/acceptor" evidence="6">
    <location>
        <position position="134"/>
    </location>
</feature>
<dbReference type="EC" id="2.7.2.1" evidence="6"/>
<dbReference type="EMBL" id="JACHHG010000001">
    <property type="protein sequence ID" value="MBB6096732.1"/>
    <property type="molecule type" value="Genomic_DNA"/>
</dbReference>
<dbReference type="PROSITE" id="PS01076">
    <property type="entry name" value="ACETATE_KINASE_2"/>
    <property type="match status" value="1"/>
</dbReference>
<comment type="function">
    <text evidence="6">Catalyzes the formation of acetyl phosphate from acetate and ATP. Can also catalyze the reverse reaction.</text>
</comment>
<dbReference type="NCBIfam" id="TIGR00016">
    <property type="entry name" value="ackA"/>
    <property type="match status" value="1"/>
</dbReference>
<feature type="binding site" evidence="6">
    <location>
        <position position="77"/>
    </location>
    <ligand>
        <name>substrate</name>
    </ligand>
</feature>
<dbReference type="GO" id="GO:0006085">
    <property type="term" value="P:acetyl-CoA biosynthetic process"/>
    <property type="evidence" value="ECO:0007669"/>
    <property type="project" value="UniProtKB-UniRule"/>
</dbReference>
<evidence type="ECO:0000256" key="5">
    <source>
        <dbReference type="ARBA" id="ARBA00022840"/>
    </source>
</evidence>
<feature type="site" description="Transition state stabilizer" evidence="6">
    <location>
        <position position="227"/>
    </location>
</feature>
<dbReference type="GO" id="GO:0000287">
    <property type="term" value="F:magnesium ion binding"/>
    <property type="evidence" value="ECO:0007669"/>
    <property type="project" value="UniProtKB-UniRule"/>
</dbReference>
<evidence type="ECO:0000256" key="3">
    <source>
        <dbReference type="ARBA" id="ARBA00022741"/>
    </source>
</evidence>